<feature type="region of interest" description="Disordered" evidence="8">
    <location>
        <begin position="1"/>
        <end position="20"/>
    </location>
</feature>
<dbReference type="InterPro" id="IPR036318">
    <property type="entry name" value="FAD-bd_PCMH-like_sf"/>
</dbReference>
<dbReference type="Pfam" id="PF01565">
    <property type="entry name" value="FAD_binding_4"/>
    <property type="match status" value="1"/>
</dbReference>
<evidence type="ECO:0000259" key="9">
    <source>
        <dbReference type="PROSITE" id="PS51387"/>
    </source>
</evidence>
<feature type="binding site" evidence="6">
    <location>
        <begin position="211"/>
        <end position="214"/>
    </location>
    <ligand>
        <name>FAD</name>
        <dbReference type="ChEBI" id="CHEBI:57692"/>
    </ligand>
</feature>
<protein>
    <submittedName>
        <fullName evidence="10">FAD linked oxidase domain protein</fullName>
    </submittedName>
</protein>
<dbReference type="PANTHER" id="PTHR46568">
    <property type="entry name" value="ALKYLDIHYDROXYACETONEPHOSPHATE SYNTHASE, PEROXISOMAL"/>
    <property type="match status" value="1"/>
</dbReference>
<proteinExistence type="inferred from homology"/>
<reference evidence="10 11" key="1">
    <citation type="submission" date="2007-08" db="EMBL/GenBank/DDBJ databases">
        <title>Complete sequence of Shewanella sediminis HAW-EB3.</title>
        <authorList>
            <consortium name="US DOE Joint Genome Institute"/>
            <person name="Copeland A."/>
            <person name="Lucas S."/>
            <person name="Lapidus A."/>
            <person name="Barry K."/>
            <person name="Glavina del Rio T."/>
            <person name="Dalin E."/>
            <person name="Tice H."/>
            <person name="Pitluck S."/>
            <person name="Chertkov O."/>
            <person name="Brettin T."/>
            <person name="Bruce D."/>
            <person name="Detter J.C."/>
            <person name="Han C."/>
            <person name="Schmutz J."/>
            <person name="Larimer F."/>
            <person name="Land M."/>
            <person name="Hauser L."/>
            <person name="Kyrpides N."/>
            <person name="Kim E."/>
            <person name="Zhao J.-S."/>
            <person name="Richardson P."/>
        </authorList>
    </citation>
    <scope>NUCLEOTIDE SEQUENCE [LARGE SCALE GENOMIC DNA]</scope>
    <source>
        <strain evidence="10 11">HAW-EB3</strain>
    </source>
</reference>
<dbReference type="Pfam" id="PF02913">
    <property type="entry name" value="FAD-oxidase_C"/>
    <property type="match status" value="1"/>
</dbReference>
<feature type="binding site" evidence="6">
    <location>
        <begin position="130"/>
        <end position="136"/>
    </location>
    <ligand>
        <name>FAD</name>
        <dbReference type="ChEBI" id="CHEBI:57692"/>
    </ligand>
</feature>
<dbReference type="InterPro" id="IPR016166">
    <property type="entry name" value="FAD-bd_PCMH"/>
</dbReference>
<evidence type="ECO:0000256" key="1">
    <source>
        <dbReference type="ARBA" id="ARBA00008000"/>
    </source>
</evidence>
<dbReference type="GO" id="GO:0071949">
    <property type="term" value="F:FAD binding"/>
    <property type="evidence" value="ECO:0007669"/>
    <property type="project" value="InterPro"/>
</dbReference>
<dbReference type="GO" id="GO:0008610">
    <property type="term" value="P:lipid biosynthetic process"/>
    <property type="evidence" value="ECO:0007669"/>
    <property type="project" value="InterPro"/>
</dbReference>
<feature type="binding site" evidence="5">
    <location>
        <position position="401"/>
    </location>
    <ligand>
        <name>substrate</name>
    </ligand>
</feature>
<keyword evidence="11" id="KW-1185">Reference proteome</keyword>
<dbReference type="Gene3D" id="3.30.465.10">
    <property type="match status" value="1"/>
</dbReference>
<dbReference type="HOGENOM" id="CLU_017779_2_0_6"/>
<evidence type="ECO:0000313" key="10">
    <source>
        <dbReference type="EMBL" id="ABV35206.1"/>
    </source>
</evidence>
<dbReference type="InterPro" id="IPR006094">
    <property type="entry name" value="Oxid_FAD_bind_N"/>
</dbReference>
<evidence type="ECO:0000313" key="11">
    <source>
        <dbReference type="Proteomes" id="UP000002015"/>
    </source>
</evidence>
<feature type="compositionally biased region" description="Polar residues" evidence="8">
    <location>
        <begin position="9"/>
        <end position="18"/>
    </location>
</feature>
<keyword evidence="3 6" id="KW-0274">FAD</keyword>
<dbReference type="InterPro" id="IPR016164">
    <property type="entry name" value="FAD-linked_Oxase-like_C"/>
</dbReference>
<evidence type="ECO:0000256" key="5">
    <source>
        <dbReference type="PIRSR" id="PIRSR625650-2"/>
    </source>
</evidence>
<dbReference type="PROSITE" id="PS51387">
    <property type="entry name" value="FAD_PCMH"/>
    <property type="match status" value="1"/>
</dbReference>
<name>A8FQT3_SHESH</name>
<keyword evidence="2" id="KW-0285">Flavoprotein</keyword>
<dbReference type="SUPFAM" id="SSF56176">
    <property type="entry name" value="FAD-binding/transporter-associated domain-like"/>
    <property type="match status" value="1"/>
</dbReference>
<dbReference type="PANTHER" id="PTHR46568:SF1">
    <property type="entry name" value="ALKYLDIHYDROXYACETONEPHOSPHATE SYNTHASE, PEROXISOMAL"/>
    <property type="match status" value="1"/>
</dbReference>
<dbReference type="EMBL" id="CP000821">
    <property type="protein sequence ID" value="ABV35206.1"/>
    <property type="molecule type" value="Genomic_DNA"/>
</dbReference>
<evidence type="ECO:0000256" key="4">
    <source>
        <dbReference type="PIRSR" id="PIRSR625650-1"/>
    </source>
</evidence>
<dbReference type="InterPro" id="IPR004113">
    <property type="entry name" value="FAD-bd_oxidored_4_C"/>
</dbReference>
<evidence type="ECO:0000256" key="6">
    <source>
        <dbReference type="PIRSR" id="PIRSR625650-3"/>
    </source>
</evidence>
<dbReference type="InterPro" id="IPR025650">
    <property type="entry name" value="Alkyl-DHAP_Synthase"/>
</dbReference>
<dbReference type="STRING" id="425104.Ssed_0594"/>
<organism evidence="10 11">
    <name type="scientific">Shewanella sediminis (strain HAW-EB3)</name>
    <dbReference type="NCBI Taxonomy" id="425104"/>
    <lineage>
        <taxon>Bacteria</taxon>
        <taxon>Pseudomonadati</taxon>
        <taxon>Pseudomonadota</taxon>
        <taxon>Gammaproteobacteria</taxon>
        <taxon>Alteromonadales</taxon>
        <taxon>Shewanellaceae</taxon>
        <taxon>Shewanella</taxon>
    </lineage>
</organism>
<dbReference type="Gene3D" id="3.30.300.330">
    <property type="match status" value="1"/>
</dbReference>
<dbReference type="GO" id="GO:0008609">
    <property type="term" value="F:alkylglycerone-phosphate synthase activity"/>
    <property type="evidence" value="ECO:0007669"/>
    <property type="project" value="InterPro"/>
</dbReference>
<feature type="active site" description="Proton donor/acceptor" evidence="4">
    <location>
        <position position="462"/>
    </location>
</feature>
<evidence type="ECO:0000256" key="7">
    <source>
        <dbReference type="PIRSR" id="PIRSR625650-4"/>
    </source>
</evidence>
<dbReference type="eggNOG" id="COG0277">
    <property type="taxonomic scope" value="Bacteria"/>
</dbReference>
<evidence type="ECO:0000256" key="8">
    <source>
        <dbReference type="SAM" id="MobiDB-lite"/>
    </source>
</evidence>
<feature type="site" description="Important for enzyme activity" evidence="7">
    <location>
        <position position="313"/>
    </location>
</feature>
<dbReference type="KEGG" id="sse:Ssed_0594"/>
<dbReference type="InterPro" id="IPR016169">
    <property type="entry name" value="FAD-bd_PCMH_sub2"/>
</dbReference>
<gene>
    <name evidence="10" type="ordered locus">Ssed_0594</name>
</gene>
<feature type="region of interest" description="Disordered" evidence="8">
    <location>
        <begin position="541"/>
        <end position="565"/>
    </location>
</feature>
<dbReference type="SUPFAM" id="SSF55103">
    <property type="entry name" value="FAD-linked oxidases, C-terminal domain"/>
    <property type="match status" value="1"/>
</dbReference>
<feature type="compositionally biased region" description="Basic and acidic residues" evidence="8">
    <location>
        <begin position="552"/>
        <end position="565"/>
    </location>
</feature>
<feature type="domain" description="FAD-binding PCMH-type" evidence="9">
    <location>
        <begin position="98"/>
        <end position="278"/>
    </location>
</feature>
<comment type="similarity">
    <text evidence="1">Belongs to the FAD-binding oxidoreductase/transferase type 4 family.</text>
</comment>
<evidence type="ECO:0000256" key="2">
    <source>
        <dbReference type="ARBA" id="ARBA00022630"/>
    </source>
</evidence>
<dbReference type="Proteomes" id="UP000002015">
    <property type="component" value="Chromosome"/>
</dbReference>
<dbReference type="Gene3D" id="3.30.70.3450">
    <property type="match status" value="1"/>
</dbReference>
<comment type="cofactor">
    <cofactor evidence="6">
        <name>FAD</name>
        <dbReference type="ChEBI" id="CHEBI:57692"/>
    </cofactor>
</comment>
<accession>A8FQT3</accession>
<dbReference type="AlphaFoldDB" id="A8FQT3"/>
<evidence type="ECO:0000256" key="3">
    <source>
        <dbReference type="ARBA" id="ARBA00022827"/>
    </source>
</evidence>
<sequence length="565" mass="63132">MQPERRNMNRSQQDNRNWNGWGAREKRMELSQDGAAFICEKLGQAKPLGVSTLARVIAKVPDSRLADSELYSTDAEIRLRHARGQSLPDWLAMKSGEFGVFPDAVAFPVSGEDIRILMAEAKANGWQLIPYGGGTSVVGHITPCPSDKPVITVSLTKMNRLLELDRVDQIATFGAGVKGPFLEAQLQAHGYTLGHFPQSFELSTLGGWVVTRSSGQQSLGYGRIENLFAGGEIETFNGTVDIPTLPASSAGPDWRQLVLGSEGHLGILTQAKVRVTRVAEEEFFGVAFMPDWQSGIDCAREIIQQKLPLSMLRVSNSEETHTQLFLSATETQRSWLNRLLSLKGVGEGKCMLVYGVTGDLDANRQSYKRLKQVLRRFKGVNTGQRLGKKWAHKRFTFPYLRETLWQMGYAIDTLETATNWSNIESMTQKIEHSLRDGLTEFDSKVHVFSHLSHLYGDGASIYTTYLFPVADSYDETYRRWQKLKSTTSTLIVENNGTISHQHGVGSDHAPYLAREKGEHVMASLQTCFDYFDPDKQLNPGKLFKAGQTEPVETVHTEKSHTEKEQ</sequence>